<comment type="caution">
    <text evidence="2">The sequence shown here is derived from an EMBL/GenBank/DDBJ whole genome shotgun (WGS) entry which is preliminary data.</text>
</comment>
<sequence length="253" mass="28216">MDIATHSLAESNYHAQTLNLDSQVSDTLENSAPGFHAIDMDAHTIDTGGIGELYSHVQDNRSNEVNELDIDEVYCDAVESNVAGFIPIGGDMYVVQGWSAAKREATQGEQQDGGQKQFWSVCAVKEIQNCIHQKYFRKYGQSIMEFQEVGKGNTTTSLHGRAIVTHEGTDEGKDQWRCAKDNDFRIHIKAAKAYLQKGGQEVVDSDVEAHTDSEETEEIMGVDIGDREQRQESPSNPYYRLDGVDWTPTSNYT</sequence>
<evidence type="ECO:0000313" key="2">
    <source>
        <dbReference type="EMBL" id="KAF9048141.1"/>
    </source>
</evidence>
<dbReference type="OrthoDB" id="5598737at2759"/>
<proteinExistence type="predicted"/>
<dbReference type="AlphaFoldDB" id="A0A9P5TX13"/>
<gene>
    <name evidence="2" type="ORF">BDP27DRAFT_1373860</name>
</gene>
<dbReference type="Proteomes" id="UP000772434">
    <property type="component" value="Unassembled WGS sequence"/>
</dbReference>
<accession>A0A9P5TX13</accession>
<keyword evidence="3" id="KW-1185">Reference proteome</keyword>
<evidence type="ECO:0000313" key="3">
    <source>
        <dbReference type="Proteomes" id="UP000772434"/>
    </source>
</evidence>
<name>A0A9P5TX13_9AGAR</name>
<organism evidence="2 3">
    <name type="scientific">Rhodocollybia butyracea</name>
    <dbReference type="NCBI Taxonomy" id="206335"/>
    <lineage>
        <taxon>Eukaryota</taxon>
        <taxon>Fungi</taxon>
        <taxon>Dikarya</taxon>
        <taxon>Basidiomycota</taxon>
        <taxon>Agaricomycotina</taxon>
        <taxon>Agaricomycetes</taxon>
        <taxon>Agaricomycetidae</taxon>
        <taxon>Agaricales</taxon>
        <taxon>Marasmiineae</taxon>
        <taxon>Omphalotaceae</taxon>
        <taxon>Rhodocollybia</taxon>
    </lineage>
</organism>
<feature type="region of interest" description="Disordered" evidence="1">
    <location>
        <begin position="208"/>
        <end position="253"/>
    </location>
</feature>
<reference evidence="2" key="1">
    <citation type="submission" date="2020-11" db="EMBL/GenBank/DDBJ databases">
        <authorList>
            <consortium name="DOE Joint Genome Institute"/>
            <person name="Ahrendt S."/>
            <person name="Riley R."/>
            <person name="Andreopoulos W."/>
            <person name="Labutti K."/>
            <person name="Pangilinan J."/>
            <person name="Ruiz-Duenas F.J."/>
            <person name="Barrasa J.M."/>
            <person name="Sanchez-Garcia M."/>
            <person name="Camarero S."/>
            <person name="Miyauchi S."/>
            <person name="Serrano A."/>
            <person name="Linde D."/>
            <person name="Babiker R."/>
            <person name="Drula E."/>
            <person name="Ayuso-Fernandez I."/>
            <person name="Pacheco R."/>
            <person name="Padilla G."/>
            <person name="Ferreira P."/>
            <person name="Barriuso J."/>
            <person name="Kellner H."/>
            <person name="Castanera R."/>
            <person name="Alfaro M."/>
            <person name="Ramirez L."/>
            <person name="Pisabarro A.G."/>
            <person name="Kuo A."/>
            <person name="Tritt A."/>
            <person name="Lipzen A."/>
            <person name="He G."/>
            <person name="Yan M."/>
            <person name="Ng V."/>
            <person name="Cullen D."/>
            <person name="Martin F."/>
            <person name="Rosso M.-N."/>
            <person name="Henrissat B."/>
            <person name="Hibbett D."/>
            <person name="Martinez A.T."/>
            <person name="Grigoriev I.V."/>
        </authorList>
    </citation>
    <scope>NUCLEOTIDE SEQUENCE</scope>
    <source>
        <strain evidence="2">AH 40177</strain>
    </source>
</reference>
<dbReference type="EMBL" id="JADNRY010000493">
    <property type="protein sequence ID" value="KAF9048141.1"/>
    <property type="molecule type" value="Genomic_DNA"/>
</dbReference>
<evidence type="ECO:0000256" key="1">
    <source>
        <dbReference type="SAM" id="MobiDB-lite"/>
    </source>
</evidence>
<protein>
    <submittedName>
        <fullName evidence="2">Uncharacterized protein</fullName>
    </submittedName>
</protein>